<evidence type="ECO:0000256" key="3">
    <source>
        <dbReference type="ARBA" id="ARBA00022729"/>
    </source>
</evidence>
<evidence type="ECO:0000256" key="7">
    <source>
        <dbReference type="ARBA" id="ARBA00023180"/>
    </source>
</evidence>
<feature type="domain" description="Ig-like" evidence="10">
    <location>
        <begin position="1"/>
        <end position="91"/>
    </location>
</feature>
<dbReference type="InterPro" id="IPR013783">
    <property type="entry name" value="Ig-like_fold"/>
</dbReference>
<dbReference type="Pfam" id="PF07686">
    <property type="entry name" value="V-set"/>
    <property type="match status" value="1"/>
</dbReference>
<reference evidence="11" key="2">
    <citation type="submission" date="2025-09" db="UniProtKB">
        <authorList>
            <consortium name="Ensembl"/>
        </authorList>
    </citation>
    <scope>IDENTIFICATION</scope>
</reference>
<dbReference type="SUPFAM" id="SSF48726">
    <property type="entry name" value="Immunoglobulin"/>
    <property type="match status" value="1"/>
</dbReference>
<proteinExistence type="predicted"/>
<evidence type="ECO:0000256" key="2">
    <source>
        <dbReference type="ARBA" id="ARBA00022692"/>
    </source>
</evidence>
<organism evidence="11 12">
    <name type="scientific">Eptatretus burgeri</name>
    <name type="common">Inshore hagfish</name>
    <dbReference type="NCBI Taxonomy" id="7764"/>
    <lineage>
        <taxon>Eukaryota</taxon>
        <taxon>Metazoa</taxon>
        <taxon>Chordata</taxon>
        <taxon>Craniata</taxon>
        <taxon>Vertebrata</taxon>
        <taxon>Cyclostomata</taxon>
        <taxon>Myxini</taxon>
        <taxon>Myxiniformes</taxon>
        <taxon>Myxinidae</taxon>
        <taxon>Eptatretinae</taxon>
        <taxon>Eptatretus</taxon>
    </lineage>
</organism>
<evidence type="ECO:0000313" key="12">
    <source>
        <dbReference type="Proteomes" id="UP000694388"/>
    </source>
</evidence>
<dbReference type="PANTHER" id="PTHR13869">
    <property type="entry name" value="MYELIN P0 RELATED"/>
    <property type="match status" value="1"/>
</dbReference>
<accession>A0A8C4NEE4</accession>
<keyword evidence="6" id="KW-1015">Disulfide bond</keyword>
<dbReference type="InterPro" id="IPR007110">
    <property type="entry name" value="Ig-like_dom"/>
</dbReference>
<keyword evidence="7" id="KW-0325">Glycoprotein</keyword>
<dbReference type="InterPro" id="IPR036179">
    <property type="entry name" value="Ig-like_dom_sf"/>
</dbReference>
<evidence type="ECO:0000313" key="11">
    <source>
        <dbReference type="Ensembl" id="ENSEBUP00000005541.1"/>
    </source>
</evidence>
<keyword evidence="4 9" id="KW-1133">Transmembrane helix</keyword>
<keyword evidence="3" id="KW-0732">Signal</keyword>
<dbReference type="AlphaFoldDB" id="A0A8C4NEE4"/>
<evidence type="ECO:0000259" key="10">
    <source>
        <dbReference type="PROSITE" id="PS50835"/>
    </source>
</evidence>
<evidence type="ECO:0000256" key="9">
    <source>
        <dbReference type="SAM" id="Phobius"/>
    </source>
</evidence>
<keyword evidence="12" id="KW-1185">Reference proteome</keyword>
<comment type="subcellular location">
    <subcellularLocation>
        <location evidence="1">Membrane</location>
        <topology evidence="1">Single-pass type I membrane protein</topology>
    </subcellularLocation>
</comment>
<dbReference type="PANTHER" id="PTHR13869:SF24">
    <property type="entry name" value="BASEMENT MEMBRANE-SPECIFIC HEPARAN SULFATE PROTEOGLYCAN CORE PROTEIN-LIKE"/>
    <property type="match status" value="1"/>
</dbReference>
<keyword evidence="2 9" id="KW-0812">Transmembrane</keyword>
<keyword evidence="5 9" id="KW-0472">Membrane</keyword>
<sequence length="206" mass="23549">MNAILPCVLQSKEDKPVYTAQWIKGEDIIFSYRKNGLISVNPSLKWKHKIKRRDNITDGDATITLLNVIMEHNGEYICKLKENSIPKKDIKIMLQVLPKEEPKDPKGDNIDDAQGQGWLTTTPMIYFGHSSKVENINPTVPTQESILQRPWLIAILVVLVLVILLLAVIVFVVLNTSKKKKQQDYRQEDVMEMEQTTASSVYEDML</sequence>
<protein>
    <recommendedName>
        <fullName evidence="10">Ig-like domain-containing protein</fullName>
    </recommendedName>
</protein>
<dbReference type="InterPro" id="IPR013106">
    <property type="entry name" value="Ig_V-set"/>
</dbReference>
<evidence type="ECO:0000256" key="4">
    <source>
        <dbReference type="ARBA" id="ARBA00022989"/>
    </source>
</evidence>
<dbReference type="PROSITE" id="PS50835">
    <property type="entry name" value="IG_LIKE"/>
    <property type="match status" value="1"/>
</dbReference>
<dbReference type="Ensembl" id="ENSEBUT00000005980.1">
    <property type="protein sequence ID" value="ENSEBUP00000005541.1"/>
    <property type="gene ID" value="ENSEBUG00000003757.1"/>
</dbReference>
<evidence type="ECO:0000256" key="8">
    <source>
        <dbReference type="ARBA" id="ARBA00023319"/>
    </source>
</evidence>
<reference evidence="11" key="1">
    <citation type="submission" date="2025-08" db="UniProtKB">
        <authorList>
            <consortium name="Ensembl"/>
        </authorList>
    </citation>
    <scope>IDENTIFICATION</scope>
</reference>
<evidence type="ECO:0000256" key="6">
    <source>
        <dbReference type="ARBA" id="ARBA00023157"/>
    </source>
</evidence>
<dbReference type="Gene3D" id="2.60.40.10">
    <property type="entry name" value="Immunoglobulins"/>
    <property type="match status" value="1"/>
</dbReference>
<keyword evidence="8" id="KW-0393">Immunoglobulin domain</keyword>
<evidence type="ECO:0000256" key="1">
    <source>
        <dbReference type="ARBA" id="ARBA00004479"/>
    </source>
</evidence>
<dbReference type="Proteomes" id="UP000694388">
    <property type="component" value="Unplaced"/>
</dbReference>
<feature type="transmembrane region" description="Helical" evidence="9">
    <location>
        <begin position="151"/>
        <end position="174"/>
    </location>
</feature>
<dbReference type="InterPro" id="IPR000920">
    <property type="entry name" value="Myelin_P0-rel"/>
</dbReference>
<dbReference type="GO" id="GO:0016020">
    <property type="term" value="C:membrane"/>
    <property type="evidence" value="ECO:0007669"/>
    <property type="project" value="UniProtKB-SubCell"/>
</dbReference>
<evidence type="ECO:0000256" key="5">
    <source>
        <dbReference type="ARBA" id="ARBA00023136"/>
    </source>
</evidence>
<name>A0A8C4NEE4_EPTBU</name>